<sequence length="322" mass="34235">MPSTSADVTRSSSSPSGASLHAPTPVFTTVEVPASPSFVTTTVTSAGSASLPTVGSVSNAPTSDIPIAAIAGGTAAGVVLALVAVIGWTWWGRCIKRRTAKERKEVLAFLEIRENTRRNASTLSHPVSQYRPSLPLHGSHERKVTFVSNQSTLRSTTELKKEASDPEKPTPNPSPRPPAPIAHLNGTPTRPEAGHPPPLPRRNPQRARAVGEPLAASDQLPPTQHGLMHQASTLSSGSVYSTQSAMEEGQSGVPSSLLMALGNEGNRRSLLAGYMPWNRYRSSVASNNRLSEYSTGSGYSQLDDLPWESVGFAYGEENELPR</sequence>
<accession>A0A4Q9QEG8</accession>
<evidence type="ECO:0000313" key="4">
    <source>
        <dbReference type="Proteomes" id="UP000292082"/>
    </source>
</evidence>
<dbReference type="Proteomes" id="UP000292082">
    <property type="component" value="Unassembled WGS sequence"/>
</dbReference>
<feature type="compositionally biased region" description="Low complexity" evidence="1">
    <location>
        <begin position="1"/>
        <end position="19"/>
    </location>
</feature>
<feature type="transmembrane region" description="Helical" evidence="2">
    <location>
        <begin position="65"/>
        <end position="91"/>
    </location>
</feature>
<evidence type="ECO:0000256" key="1">
    <source>
        <dbReference type="SAM" id="MobiDB-lite"/>
    </source>
</evidence>
<evidence type="ECO:0000313" key="3">
    <source>
        <dbReference type="EMBL" id="TBU66227.1"/>
    </source>
</evidence>
<gene>
    <name evidence="3" type="ORF">BD310DRAFT_48219</name>
</gene>
<keyword evidence="2" id="KW-0472">Membrane</keyword>
<feature type="region of interest" description="Disordered" evidence="1">
    <location>
        <begin position="1"/>
        <end position="23"/>
    </location>
</feature>
<feature type="compositionally biased region" description="Polar residues" evidence="1">
    <location>
        <begin position="120"/>
        <end position="131"/>
    </location>
</feature>
<keyword evidence="2" id="KW-1133">Transmembrane helix</keyword>
<name>A0A4Q9QEG8_9APHY</name>
<reference evidence="3 4" key="1">
    <citation type="submission" date="2019-01" db="EMBL/GenBank/DDBJ databases">
        <title>Draft genome sequences of three monokaryotic isolates of the white-rot basidiomycete fungus Dichomitus squalens.</title>
        <authorList>
            <consortium name="DOE Joint Genome Institute"/>
            <person name="Lopez S.C."/>
            <person name="Andreopoulos B."/>
            <person name="Pangilinan J."/>
            <person name="Lipzen A."/>
            <person name="Riley R."/>
            <person name="Ahrendt S."/>
            <person name="Ng V."/>
            <person name="Barry K."/>
            <person name="Daum C."/>
            <person name="Grigoriev I.V."/>
            <person name="Hilden K.S."/>
            <person name="Makela M.R."/>
            <person name="de Vries R.P."/>
        </authorList>
    </citation>
    <scope>NUCLEOTIDE SEQUENCE [LARGE SCALE GENOMIC DNA]</scope>
    <source>
        <strain evidence="3 4">CBS 464.89</strain>
    </source>
</reference>
<dbReference type="EMBL" id="ML145084">
    <property type="protein sequence ID" value="TBU66227.1"/>
    <property type="molecule type" value="Genomic_DNA"/>
</dbReference>
<feature type="compositionally biased region" description="Basic and acidic residues" evidence="1">
    <location>
        <begin position="157"/>
        <end position="168"/>
    </location>
</feature>
<feature type="region of interest" description="Disordered" evidence="1">
    <location>
        <begin position="120"/>
        <end position="225"/>
    </location>
</feature>
<dbReference type="AlphaFoldDB" id="A0A4Q9QEG8"/>
<feature type="compositionally biased region" description="Pro residues" evidence="1">
    <location>
        <begin position="169"/>
        <end position="180"/>
    </location>
</feature>
<proteinExistence type="predicted"/>
<protein>
    <submittedName>
        <fullName evidence="3">Uncharacterized protein</fullName>
    </submittedName>
</protein>
<keyword evidence="4" id="KW-1185">Reference proteome</keyword>
<evidence type="ECO:0000256" key="2">
    <source>
        <dbReference type="SAM" id="Phobius"/>
    </source>
</evidence>
<feature type="compositionally biased region" description="Polar residues" evidence="1">
    <location>
        <begin position="146"/>
        <end position="156"/>
    </location>
</feature>
<organism evidence="3 4">
    <name type="scientific">Dichomitus squalens</name>
    <dbReference type="NCBI Taxonomy" id="114155"/>
    <lineage>
        <taxon>Eukaryota</taxon>
        <taxon>Fungi</taxon>
        <taxon>Dikarya</taxon>
        <taxon>Basidiomycota</taxon>
        <taxon>Agaricomycotina</taxon>
        <taxon>Agaricomycetes</taxon>
        <taxon>Polyporales</taxon>
        <taxon>Polyporaceae</taxon>
        <taxon>Dichomitus</taxon>
    </lineage>
</organism>
<keyword evidence="2" id="KW-0812">Transmembrane</keyword>